<reference evidence="2" key="1">
    <citation type="submission" date="2022-11" db="UniProtKB">
        <authorList>
            <consortium name="WormBaseParasite"/>
        </authorList>
    </citation>
    <scope>IDENTIFICATION</scope>
</reference>
<name>A0AC34FHS3_9BILA</name>
<sequence>MDYFLLLLSLAIYGSTSVAGQYETFPLAQRRLDSKPTIAPELRHYFELDGHAAELVDSLIGPRPGGFFPEKTYDVGVSHSGGPNGPIHQPSGIEKTLENFFSSPAGSDPNGLPPGFNQGFSLLNGNKPALSSFQENSKPKNVEVTEQSGSSIAGIPKNFPSIPKPPMPMEAPEIRRHQPIVMDKAPELPKIASRPEVPEGGFGPAAFDSRSIPSSVSEAAYSSSAGNPEEYGSTSLSDEPQSGGLIGTLFDLIGLNKDRKPADNVEITKAVGNILGGHNSPLPGKDMISNVLYKALTQGSIQNNDTDPESSTPLTLNAAQKAAIDENLSMLEGLITKPGSPLCNPKPVPVSTFNVESFMGQWYQVVYSQIVSKSPCSMVSYKKLNDVQNGGIGTIFEIFEYSTDGTPYSEPKITSGYGILKQIGELIFRTSNTKEDVDVHVLYTGPMNSNGEYEFVILSTNCNFPVYVLARDPLVYKQRYEVSVNKILEQKGIINGFSRLLNFVQNVDVSTCSFPPTLFKFKG</sequence>
<accession>A0AC34FHS3</accession>
<evidence type="ECO:0000313" key="2">
    <source>
        <dbReference type="WBParaSite" id="ES5_v2.g16904.t1"/>
    </source>
</evidence>
<evidence type="ECO:0000313" key="1">
    <source>
        <dbReference type="Proteomes" id="UP000887579"/>
    </source>
</evidence>
<dbReference type="Proteomes" id="UP000887579">
    <property type="component" value="Unplaced"/>
</dbReference>
<organism evidence="1 2">
    <name type="scientific">Panagrolaimus sp. ES5</name>
    <dbReference type="NCBI Taxonomy" id="591445"/>
    <lineage>
        <taxon>Eukaryota</taxon>
        <taxon>Metazoa</taxon>
        <taxon>Ecdysozoa</taxon>
        <taxon>Nematoda</taxon>
        <taxon>Chromadorea</taxon>
        <taxon>Rhabditida</taxon>
        <taxon>Tylenchina</taxon>
        <taxon>Panagrolaimomorpha</taxon>
        <taxon>Panagrolaimoidea</taxon>
        <taxon>Panagrolaimidae</taxon>
        <taxon>Panagrolaimus</taxon>
    </lineage>
</organism>
<dbReference type="WBParaSite" id="ES5_v2.g16904.t1">
    <property type="protein sequence ID" value="ES5_v2.g16904.t1"/>
    <property type="gene ID" value="ES5_v2.g16904"/>
</dbReference>
<proteinExistence type="predicted"/>
<protein>
    <submittedName>
        <fullName evidence="2">Uncharacterized protein</fullName>
    </submittedName>
</protein>